<gene>
    <name evidence="2" type="ORF">NE857_32435</name>
</gene>
<dbReference type="EMBL" id="CP099837">
    <property type="protein sequence ID" value="USY19880.1"/>
    <property type="molecule type" value="Genomic_DNA"/>
</dbReference>
<dbReference type="Proteomes" id="UP001055940">
    <property type="component" value="Chromosome"/>
</dbReference>
<keyword evidence="1" id="KW-0812">Transmembrane</keyword>
<evidence type="ECO:0008006" key="4">
    <source>
        <dbReference type="Google" id="ProtNLM"/>
    </source>
</evidence>
<evidence type="ECO:0000313" key="3">
    <source>
        <dbReference type="Proteomes" id="UP001055940"/>
    </source>
</evidence>
<organism evidence="2 3">
    <name type="scientific">Nocardiopsis exhalans</name>
    <dbReference type="NCBI Taxonomy" id="163604"/>
    <lineage>
        <taxon>Bacteria</taxon>
        <taxon>Bacillati</taxon>
        <taxon>Actinomycetota</taxon>
        <taxon>Actinomycetes</taxon>
        <taxon>Streptosporangiales</taxon>
        <taxon>Nocardiopsidaceae</taxon>
        <taxon>Nocardiopsis</taxon>
    </lineage>
</organism>
<keyword evidence="1" id="KW-0472">Membrane</keyword>
<reference evidence="2" key="1">
    <citation type="submission" date="2022-06" db="EMBL/GenBank/DDBJ databases">
        <authorList>
            <person name="Ping M."/>
        </authorList>
    </citation>
    <scope>NUCLEOTIDE SEQUENCE</scope>
    <source>
        <strain evidence="2">JCM11759T</strain>
    </source>
</reference>
<protein>
    <recommendedName>
        <fullName evidence="4">DUF304 domain-containing protein</fullName>
    </recommendedName>
</protein>
<keyword evidence="3" id="KW-1185">Reference proteome</keyword>
<dbReference type="RefSeq" id="WP_254419028.1">
    <property type="nucleotide sequence ID" value="NZ_BAAAJB010000018.1"/>
</dbReference>
<feature type="transmembrane region" description="Helical" evidence="1">
    <location>
        <begin position="63"/>
        <end position="84"/>
    </location>
</feature>
<proteinExistence type="predicted"/>
<accession>A0ABY5DA66</accession>
<name>A0ABY5DA66_9ACTN</name>
<feature type="transmembrane region" description="Helical" evidence="1">
    <location>
        <begin position="35"/>
        <end position="57"/>
    </location>
</feature>
<evidence type="ECO:0000313" key="2">
    <source>
        <dbReference type="EMBL" id="USY19880.1"/>
    </source>
</evidence>
<keyword evidence="1" id="KW-1133">Transmembrane helix</keyword>
<evidence type="ECO:0000256" key="1">
    <source>
        <dbReference type="SAM" id="Phobius"/>
    </source>
</evidence>
<sequence length="197" mass="21632">MSSPGSGHQPEPSAAPGPQAPQDVRYDSFTVVHPIAQVITWLISAGLFIGGMITVFVDENAPWWAAIFVIIVSLLIFVGLRMLVGVSYSLRSSVMEIMAGYRRVKIPVGAVGYIGRARFPGRVAMRISRYNLVSASGEGVEIVTRDGKYVTARTKHADEVIQAFLDGGAHPDVLRIPFPREAVKYKHLDKIEREERA</sequence>